<dbReference type="AlphaFoldDB" id="A0A3P4AY50"/>
<name>A0A3P4AY50_9BURK</name>
<dbReference type="InterPro" id="IPR005064">
    <property type="entry name" value="BUG"/>
</dbReference>
<proteinExistence type="inferred from homology"/>
<evidence type="ECO:0000313" key="4">
    <source>
        <dbReference type="Proteomes" id="UP000277294"/>
    </source>
</evidence>
<dbReference type="EMBL" id="UWPJ01000009">
    <property type="protein sequence ID" value="VCU68973.1"/>
    <property type="molecule type" value="Genomic_DNA"/>
</dbReference>
<comment type="similarity">
    <text evidence="1">Belongs to the UPF0065 (bug) family.</text>
</comment>
<evidence type="ECO:0000313" key="3">
    <source>
        <dbReference type="EMBL" id="VCU68973.1"/>
    </source>
</evidence>
<feature type="chain" id="PRO_5017941160" evidence="2">
    <location>
        <begin position="30"/>
        <end position="327"/>
    </location>
</feature>
<keyword evidence="4" id="KW-1185">Reference proteome</keyword>
<dbReference type="Proteomes" id="UP000277294">
    <property type="component" value="Unassembled WGS sequence"/>
</dbReference>
<dbReference type="PANTHER" id="PTHR42928">
    <property type="entry name" value="TRICARBOXYLATE-BINDING PROTEIN"/>
    <property type="match status" value="1"/>
</dbReference>
<keyword evidence="2" id="KW-0732">Signal</keyword>
<dbReference type="PANTHER" id="PTHR42928:SF5">
    <property type="entry name" value="BLR1237 PROTEIN"/>
    <property type="match status" value="1"/>
</dbReference>
<dbReference type="CDD" id="cd07012">
    <property type="entry name" value="PBP2_Bug_TTT"/>
    <property type="match status" value="1"/>
</dbReference>
<dbReference type="Gene3D" id="3.40.190.150">
    <property type="entry name" value="Bordetella uptake gene, domain 1"/>
    <property type="match status" value="1"/>
</dbReference>
<dbReference type="PROSITE" id="PS51318">
    <property type="entry name" value="TAT"/>
    <property type="match status" value="1"/>
</dbReference>
<evidence type="ECO:0000256" key="1">
    <source>
        <dbReference type="ARBA" id="ARBA00006987"/>
    </source>
</evidence>
<evidence type="ECO:0000256" key="2">
    <source>
        <dbReference type="SAM" id="SignalP"/>
    </source>
</evidence>
<protein>
    <submittedName>
        <fullName evidence="3">Tripartite tricarboxylate transporter family receptor</fullName>
    </submittedName>
</protein>
<organism evidence="3 4">
    <name type="scientific">Pigmentiphaga humi</name>
    <dbReference type="NCBI Taxonomy" id="2478468"/>
    <lineage>
        <taxon>Bacteria</taxon>
        <taxon>Pseudomonadati</taxon>
        <taxon>Pseudomonadota</taxon>
        <taxon>Betaproteobacteria</taxon>
        <taxon>Burkholderiales</taxon>
        <taxon>Alcaligenaceae</taxon>
        <taxon>Pigmentiphaga</taxon>
    </lineage>
</organism>
<gene>
    <name evidence="3" type="ORF">PIGHUM_01032</name>
</gene>
<dbReference type="InterPro" id="IPR042100">
    <property type="entry name" value="Bug_dom1"/>
</dbReference>
<dbReference type="Gene3D" id="3.40.190.10">
    <property type="entry name" value="Periplasmic binding protein-like II"/>
    <property type="match status" value="1"/>
</dbReference>
<keyword evidence="3" id="KW-0675">Receptor</keyword>
<feature type="signal peptide" evidence="2">
    <location>
        <begin position="1"/>
        <end position="29"/>
    </location>
</feature>
<dbReference type="PIRSF" id="PIRSF017082">
    <property type="entry name" value="YflP"/>
    <property type="match status" value="1"/>
</dbReference>
<accession>A0A3P4AY50</accession>
<reference evidence="3 4" key="1">
    <citation type="submission" date="2018-10" db="EMBL/GenBank/DDBJ databases">
        <authorList>
            <person name="Criscuolo A."/>
        </authorList>
    </citation>
    <scope>NUCLEOTIDE SEQUENCE [LARGE SCALE GENOMIC DNA]</scope>
    <source>
        <strain evidence="3">DnA1</strain>
    </source>
</reference>
<sequence length="327" mass="34574">MNRRIAIKTAAALAAASLLAPLSAAQAQAWPDKPVRLLLSQPPGSGPDNIARLLSDRLYARWNQPVIIENKPGGQNTVGAVAAARSPADGHNFYFATTAALVTNPFLFKQLPYDPAKDFVPVAFVARSPFGILVKADSPIRSVEELVAKSKAAPGTVTLGNEGPRTFGGMIARLFNSRSGAQANLVPYVSVGVSTQNLMGGHVDAIVADVASTAQLAKQGRLRLLAVTSDKRLADWPQVPALSEQLSDFDMVGWFAIVAPAGTPATAIERMNRDVNALLSDDDVAARIAAVGPIAAPGYSPEQTGAFLAREHARWAKITKEIDILPE</sequence>
<dbReference type="InterPro" id="IPR006311">
    <property type="entry name" value="TAT_signal"/>
</dbReference>
<dbReference type="SUPFAM" id="SSF53850">
    <property type="entry name" value="Periplasmic binding protein-like II"/>
    <property type="match status" value="1"/>
</dbReference>
<dbReference type="RefSeq" id="WP_124078337.1">
    <property type="nucleotide sequence ID" value="NZ_UWPJ01000009.1"/>
</dbReference>
<dbReference type="OrthoDB" id="8879794at2"/>
<dbReference type="Pfam" id="PF03401">
    <property type="entry name" value="TctC"/>
    <property type="match status" value="1"/>
</dbReference>